<keyword evidence="5 6" id="KW-0472">Membrane</keyword>
<dbReference type="PANTHER" id="PTHR23128:SF139">
    <property type="entry name" value="SERPENTINE RECEPTOR CLASS EPSILON-1-RELATED"/>
    <property type="match status" value="1"/>
</dbReference>
<dbReference type="InterPro" id="IPR004151">
    <property type="entry name" value="7TM_GPCR_serpentine_rcpt_Sre"/>
</dbReference>
<evidence type="ECO:0000256" key="6">
    <source>
        <dbReference type="SAM" id="Phobius"/>
    </source>
</evidence>
<feature type="non-terminal residue" evidence="7">
    <location>
        <position position="1"/>
    </location>
</feature>
<dbReference type="Proteomes" id="UP001177023">
    <property type="component" value="Unassembled WGS sequence"/>
</dbReference>
<evidence type="ECO:0000256" key="1">
    <source>
        <dbReference type="ARBA" id="ARBA00004141"/>
    </source>
</evidence>
<dbReference type="PANTHER" id="PTHR23128">
    <property type="entry name" value="SERPENTINE RECEPTOR, CLASS E (EPSILON)-RELATED"/>
    <property type="match status" value="1"/>
</dbReference>
<dbReference type="GO" id="GO:0007606">
    <property type="term" value="P:sensory perception of chemical stimulus"/>
    <property type="evidence" value="ECO:0007669"/>
    <property type="project" value="InterPro"/>
</dbReference>
<feature type="transmembrane region" description="Helical" evidence="6">
    <location>
        <begin position="365"/>
        <end position="388"/>
    </location>
</feature>
<evidence type="ECO:0000256" key="4">
    <source>
        <dbReference type="ARBA" id="ARBA00022989"/>
    </source>
</evidence>
<name>A0AA36CCX3_9BILA</name>
<reference evidence="7" key="1">
    <citation type="submission" date="2023-06" db="EMBL/GenBank/DDBJ databases">
        <authorList>
            <person name="Delattre M."/>
        </authorList>
    </citation>
    <scope>NUCLEOTIDE SEQUENCE</scope>
    <source>
        <strain evidence="7">AF72</strain>
    </source>
</reference>
<comment type="caution">
    <text evidence="7">The sequence shown here is derived from an EMBL/GenBank/DDBJ whole genome shotgun (WGS) entry which is preliminary data.</text>
</comment>
<keyword evidence="3 6" id="KW-0812">Transmembrane</keyword>
<evidence type="ECO:0000313" key="8">
    <source>
        <dbReference type="Proteomes" id="UP001177023"/>
    </source>
</evidence>
<keyword evidence="8" id="KW-1185">Reference proteome</keyword>
<feature type="transmembrane region" description="Helical" evidence="6">
    <location>
        <begin position="104"/>
        <end position="124"/>
    </location>
</feature>
<evidence type="ECO:0000256" key="2">
    <source>
        <dbReference type="ARBA" id="ARBA00006803"/>
    </source>
</evidence>
<accession>A0AA36CCX3</accession>
<evidence type="ECO:0000313" key="7">
    <source>
        <dbReference type="EMBL" id="CAJ0566487.1"/>
    </source>
</evidence>
<comment type="subcellular location">
    <subcellularLocation>
        <location evidence="1">Membrane</location>
        <topology evidence="1">Multi-pass membrane protein</topology>
    </subcellularLocation>
</comment>
<sequence>MHNLPTFHPNLVRLFAVNLVFIYPFAISRLILALYESSLEFMWEWPATLTGILFERLFATIMAASYESVHYRWFFIFLTFLGVAFAGLMGCFFVLGIISPSFAGMLGVVGSTSAATATLAALRINRQKIRKIPMPGYTLTNKYQLRENEKAMQVCALDHAVKRNVESACLGRCEKDAQETLESELYLGASTEDYFSQLDSQWDPIPLPLLVFSFFRGWVFAMMPTNLVMILFERWYATVKAGSYETNYHEGFFALLAAGGLLFAFLMSLLVTYNVLVMAYGLVLAMLVTLAGGVSTLVTIRINEKKIRALPTPGYTLSKRYQLRENEQAMEVISLLVEIAAFFNLSFISFFALNRYEWLSWYWRNIFGMLTSLWSVIFALTMTFFAPISTKRLYKLTKSILLRDWRKLRPLPEPSCVDDLPQIEKKVMNSRGKEIYLGAKQEDYFHQLTAQWHLPPLRPQ</sequence>
<keyword evidence="4 6" id="KW-1133">Transmembrane helix</keyword>
<proteinExistence type="inferred from homology"/>
<dbReference type="GO" id="GO:0016020">
    <property type="term" value="C:membrane"/>
    <property type="evidence" value="ECO:0007669"/>
    <property type="project" value="UniProtKB-SubCell"/>
</dbReference>
<dbReference type="AlphaFoldDB" id="A0AA36CCX3"/>
<evidence type="ECO:0000256" key="3">
    <source>
        <dbReference type="ARBA" id="ARBA00022692"/>
    </source>
</evidence>
<comment type="similarity">
    <text evidence="2">Belongs to the nematode receptor-like protein sre family.</text>
</comment>
<feature type="transmembrane region" description="Helical" evidence="6">
    <location>
        <begin position="73"/>
        <end position="98"/>
    </location>
</feature>
<organism evidence="7 8">
    <name type="scientific">Mesorhabditis spiculigera</name>
    <dbReference type="NCBI Taxonomy" id="96644"/>
    <lineage>
        <taxon>Eukaryota</taxon>
        <taxon>Metazoa</taxon>
        <taxon>Ecdysozoa</taxon>
        <taxon>Nematoda</taxon>
        <taxon>Chromadorea</taxon>
        <taxon>Rhabditida</taxon>
        <taxon>Rhabditina</taxon>
        <taxon>Rhabditomorpha</taxon>
        <taxon>Rhabditoidea</taxon>
        <taxon>Rhabditidae</taxon>
        <taxon>Mesorhabditinae</taxon>
        <taxon>Mesorhabditis</taxon>
    </lineage>
</organism>
<feature type="transmembrane region" description="Helical" evidence="6">
    <location>
        <begin position="12"/>
        <end position="35"/>
    </location>
</feature>
<feature type="transmembrane region" description="Helical" evidence="6">
    <location>
        <begin position="252"/>
        <end position="271"/>
    </location>
</feature>
<feature type="transmembrane region" description="Helical" evidence="6">
    <location>
        <begin position="329"/>
        <end position="353"/>
    </location>
</feature>
<gene>
    <name evidence="7" type="ORF">MSPICULIGERA_LOCUS5086</name>
</gene>
<feature type="transmembrane region" description="Helical" evidence="6">
    <location>
        <begin position="277"/>
        <end position="300"/>
    </location>
</feature>
<evidence type="ECO:0000256" key="5">
    <source>
        <dbReference type="ARBA" id="ARBA00023136"/>
    </source>
</evidence>
<dbReference type="Pfam" id="PF03125">
    <property type="entry name" value="Sre"/>
    <property type="match status" value="2"/>
</dbReference>
<dbReference type="EMBL" id="CATQJA010001260">
    <property type="protein sequence ID" value="CAJ0566487.1"/>
    <property type="molecule type" value="Genomic_DNA"/>
</dbReference>
<protein>
    <submittedName>
        <fullName evidence="7">Uncharacterized protein</fullName>
    </submittedName>
</protein>